<reference evidence="2 3" key="1">
    <citation type="submission" date="2019-08" db="EMBL/GenBank/DDBJ databases">
        <title>Antarcticibacterium arcticum sp. nov., a bacterium isolated from marine sediment of the Canadian Beaufort Sea.</title>
        <authorList>
            <person name="Lee Y.M."/>
            <person name="Baek K."/>
            <person name="Lee D.-H."/>
            <person name="Shin S.C."/>
            <person name="Jin Y.K."/>
            <person name="Park Y."/>
        </authorList>
    </citation>
    <scope>NUCLEOTIDE SEQUENCE [LARGE SCALE GENOMIC DNA]</scope>
    <source>
        <strain evidence="2 3">PAMC 28998</strain>
    </source>
</reference>
<dbReference type="Proteomes" id="UP000321954">
    <property type="component" value="Chromosome"/>
</dbReference>
<dbReference type="GO" id="GO:0004181">
    <property type="term" value="F:metallocarboxypeptidase activity"/>
    <property type="evidence" value="ECO:0007669"/>
    <property type="project" value="InterPro"/>
</dbReference>
<gene>
    <name evidence="2" type="ORF">FK178_04810</name>
</gene>
<evidence type="ECO:0000313" key="2">
    <source>
        <dbReference type="EMBL" id="QED37072.1"/>
    </source>
</evidence>
<keyword evidence="3" id="KW-1185">Reference proteome</keyword>
<protein>
    <submittedName>
        <fullName evidence="2">Peptidase M14</fullName>
    </submittedName>
</protein>
<proteinExistence type="predicted"/>
<feature type="domain" description="Peptidase M14" evidence="1">
    <location>
        <begin position="36"/>
        <end position="139"/>
    </location>
</feature>
<dbReference type="KEGG" id="anp:FK178_04810"/>
<organism evidence="2 3">
    <name type="scientific">Antarcticibacterium arcticum</name>
    <dbReference type="NCBI Taxonomy" id="2585771"/>
    <lineage>
        <taxon>Bacteria</taxon>
        <taxon>Pseudomonadati</taxon>
        <taxon>Bacteroidota</taxon>
        <taxon>Flavobacteriia</taxon>
        <taxon>Flavobacteriales</taxon>
        <taxon>Flavobacteriaceae</taxon>
        <taxon>Antarcticibacterium</taxon>
    </lineage>
</organism>
<dbReference type="Pfam" id="PF00246">
    <property type="entry name" value="Peptidase_M14"/>
    <property type="match status" value="1"/>
</dbReference>
<dbReference type="OrthoDB" id="1119199at2"/>
<dbReference type="AlphaFoldDB" id="A0A5B8YGF7"/>
<dbReference type="EMBL" id="CP042476">
    <property type="protein sequence ID" value="QED37072.1"/>
    <property type="molecule type" value="Genomic_DNA"/>
</dbReference>
<dbReference type="Gene3D" id="3.40.630.10">
    <property type="entry name" value="Zn peptidases"/>
    <property type="match status" value="1"/>
</dbReference>
<accession>A0A5B8YGF7</accession>
<dbReference type="RefSeq" id="WP_146831532.1">
    <property type="nucleotide sequence ID" value="NZ_CP042476.1"/>
</dbReference>
<name>A0A5B8YGF7_9FLAO</name>
<dbReference type="SUPFAM" id="SSF53187">
    <property type="entry name" value="Zn-dependent exopeptidases"/>
    <property type="match status" value="1"/>
</dbReference>
<sequence>MEKLQLEYQNLLDRYLLFKETDLSGRYLPYRFIKKPISKAGKFFRVQKIGSSALGEVIESITIGNGKIKILAWSQMHGNESTTTKAVFDLVNAFKLFPEDPFLLNLKEHITLRIIPMLNPDGAGVYTRENANKIDLNRDALNRNAKESIILRDEFERFQPDFCFNLHDQRTIFSAGESAVPATVSFLTPAMDDSRAVTPSREISMKVIANIAGDLQHYIPGQIGRYDDAYNANCTGDTFQTSNIPTLLFEAGHYPGDYQRERSREFIVAALFSGLKSIASGSYKAYSNEAYFNIPENYKLFYDVILRKARLGEEVVDVAIQFRESLENDKIIFVPYIDKIAASLSFYGHKEINCSEKELKTLGSQKLSENDIVDKLLLNNEVLVIN</sequence>
<dbReference type="GO" id="GO:0008270">
    <property type="term" value="F:zinc ion binding"/>
    <property type="evidence" value="ECO:0007669"/>
    <property type="project" value="InterPro"/>
</dbReference>
<evidence type="ECO:0000313" key="3">
    <source>
        <dbReference type="Proteomes" id="UP000321954"/>
    </source>
</evidence>
<dbReference type="InterPro" id="IPR000834">
    <property type="entry name" value="Peptidase_M14"/>
</dbReference>
<dbReference type="GO" id="GO:0006508">
    <property type="term" value="P:proteolysis"/>
    <property type="evidence" value="ECO:0007669"/>
    <property type="project" value="InterPro"/>
</dbReference>
<evidence type="ECO:0000259" key="1">
    <source>
        <dbReference type="Pfam" id="PF00246"/>
    </source>
</evidence>